<protein>
    <submittedName>
        <fullName evidence="1">Uncharacterized protein</fullName>
    </submittedName>
</protein>
<name>A0AAQ3MPQ7_VIGMU</name>
<dbReference type="Proteomes" id="UP001374535">
    <property type="component" value="Chromosome 10"/>
</dbReference>
<organism evidence="1 2">
    <name type="scientific">Vigna mungo</name>
    <name type="common">Black gram</name>
    <name type="synonym">Phaseolus mungo</name>
    <dbReference type="NCBI Taxonomy" id="3915"/>
    <lineage>
        <taxon>Eukaryota</taxon>
        <taxon>Viridiplantae</taxon>
        <taxon>Streptophyta</taxon>
        <taxon>Embryophyta</taxon>
        <taxon>Tracheophyta</taxon>
        <taxon>Spermatophyta</taxon>
        <taxon>Magnoliopsida</taxon>
        <taxon>eudicotyledons</taxon>
        <taxon>Gunneridae</taxon>
        <taxon>Pentapetalae</taxon>
        <taxon>rosids</taxon>
        <taxon>fabids</taxon>
        <taxon>Fabales</taxon>
        <taxon>Fabaceae</taxon>
        <taxon>Papilionoideae</taxon>
        <taxon>50 kb inversion clade</taxon>
        <taxon>NPAAA clade</taxon>
        <taxon>indigoferoid/millettioid clade</taxon>
        <taxon>Phaseoleae</taxon>
        <taxon>Vigna</taxon>
    </lineage>
</organism>
<evidence type="ECO:0000313" key="2">
    <source>
        <dbReference type="Proteomes" id="UP001374535"/>
    </source>
</evidence>
<sequence>MWACPDCMKAMGDAEEEEDEEKALRVSDRNRGECDAIKKYWVGGKCNIIVTSKERVKLLSCLQSVVDGHKALKRAAFPKSAVRLGPAAFRIQGLWSLRRGFGGSAACRVRSCIVGSRLLQRPGKHIYSRISPLRVTALAEYGGQTTVPPFLLRVVIRPIDLVCYECLLDSRMVLSLDKWFDRFWIDSCSGLARAEYSVPTIRLSKVWKAKNISPDLKVLLSRQGDSAVRLR</sequence>
<reference evidence="1 2" key="1">
    <citation type="journal article" date="2023" name="Life. Sci Alliance">
        <title>Evolutionary insights into 3D genome organization and epigenetic landscape of Vigna mungo.</title>
        <authorList>
            <person name="Junaid A."/>
            <person name="Singh B."/>
            <person name="Bhatia S."/>
        </authorList>
    </citation>
    <scope>NUCLEOTIDE SEQUENCE [LARGE SCALE GENOMIC DNA]</scope>
    <source>
        <strain evidence="1">Urdbean</strain>
    </source>
</reference>
<proteinExistence type="predicted"/>
<dbReference type="AlphaFoldDB" id="A0AAQ3MPQ7"/>
<evidence type="ECO:0000313" key="1">
    <source>
        <dbReference type="EMBL" id="WVY95349.1"/>
    </source>
</evidence>
<keyword evidence="2" id="KW-1185">Reference proteome</keyword>
<accession>A0AAQ3MPQ7</accession>
<dbReference type="EMBL" id="CP144691">
    <property type="protein sequence ID" value="WVY95349.1"/>
    <property type="molecule type" value="Genomic_DNA"/>
</dbReference>
<gene>
    <name evidence="1" type="ORF">V8G54_034437</name>
</gene>